<dbReference type="InterPro" id="IPR001138">
    <property type="entry name" value="Zn2Cys6_DnaBD"/>
</dbReference>
<dbReference type="SUPFAM" id="SSF57701">
    <property type="entry name" value="Zn2/Cys6 DNA-binding domain"/>
    <property type="match status" value="1"/>
</dbReference>
<evidence type="ECO:0000259" key="1">
    <source>
        <dbReference type="PROSITE" id="PS50048"/>
    </source>
</evidence>
<name>A0A286UTW2_9AGAM</name>
<dbReference type="Gene3D" id="4.10.240.10">
    <property type="entry name" value="Zn(2)-C6 fungal-type DNA-binding domain"/>
    <property type="match status" value="1"/>
</dbReference>
<reference evidence="2" key="2">
    <citation type="journal article" date="2017" name="Mol. Ecol.">
        <title>Comparative and population genomic landscape of Phellinus noxius: A hypervariable fungus causing root rot in trees.</title>
        <authorList>
            <person name="Chung C.L."/>
            <person name="Lee T.J."/>
            <person name="Akiba M."/>
            <person name="Lee H.H."/>
            <person name="Kuo T.H."/>
            <person name="Liu D."/>
            <person name="Ke H.M."/>
            <person name="Yokoi T."/>
            <person name="Roa M.B."/>
            <person name="Lu M.J."/>
            <person name="Chang Y.Y."/>
            <person name="Ann P.J."/>
            <person name="Tsai J.N."/>
            <person name="Chen C.Y."/>
            <person name="Tzean S.S."/>
            <person name="Ota Y."/>
            <person name="Hattori T."/>
            <person name="Sahashi N."/>
            <person name="Liou R.F."/>
            <person name="Kikuchi T."/>
            <person name="Tsai I.J."/>
        </authorList>
    </citation>
    <scope>NUCLEOTIDE SEQUENCE</scope>
    <source>
        <strain evidence="2">FFPRI411160</strain>
    </source>
</reference>
<dbReference type="GO" id="GO:0000981">
    <property type="term" value="F:DNA-binding transcription factor activity, RNA polymerase II-specific"/>
    <property type="evidence" value="ECO:0007669"/>
    <property type="project" value="InterPro"/>
</dbReference>
<dbReference type="InParanoid" id="A0A286UTW2"/>
<reference evidence="4" key="1">
    <citation type="journal article" date="2017" name="bioRxiv">
        <title>The Genomic Landscape Of Tree Rot In Phellinus noxius And Its Hymenochaetales Members.</title>
        <authorList>
            <person name="Chung C.-L."/>
            <person name="Lee J.T."/>
            <person name="Akiba M."/>
            <person name="Lee H.-H."/>
            <person name="Kuo T.-H."/>
            <person name="Liu D."/>
            <person name="Ke H.-M."/>
            <person name="Yokoi T."/>
            <person name="Roa M.B."/>
            <person name="Lu M.J."/>
            <person name="Chang Y.-Y."/>
            <person name="Ann P.-J."/>
            <person name="Tsai J.-N."/>
            <person name="Chen C.-Y."/>
            <person name="Tzean S.-S."/>
            <person name="Ota Y."/>
            <person name="Hattori T."/>
            <person name="Sahashi N."/>
            <person name="Liou R.-F."/>
            <person name="Kikuchi T."/>
            <person name="Tsai I.J."/>
        </authorList>
    </citation>
    <scope>NUCLEOTIDE SEQUENCE [LARGE SCALE GENOMIC DNA]</scope>
    <source>
        <strain evidence="4">FFPRI411160</strain>
    </source>
</reference>
<sequence length="84" mass="9455">MSSSIKFQDLPFKYQDTESMRRNGGKAIQVSSCEACKKSNARCERITKTETCKRCLAKNTQCVMLLDDEGGKSEADRLQLEKSV</sequence>
<dbReference type="PROSITE" id="PS50048">
    <property type="entry name" value="ZN2_CY6_FUNGAL_2"/>
    <property type="match status" value="1"/>
</dbReference>
<dbReference type="InterPro" id="IPR036864">
    <property type="entry name" value="Zn2-C6_fun-type_DNA-bd_sf"/>
</dbReference>
<accession>A0A286UTW2</accession>
<proteinExistence type="predicted"/>
<dbReference type="AlphaFoldDB" id="A0A286UTW2"/>
<dbReference type="Pfam" id="PF00172">
    <property type="entry name" value="Zn_clus"/>
    <property type="match status" value="1"/>
</dbReference>
<protein>
    <recommendedName>
        <fullName evidence="1">Zn(2)-C6 fungal-type domain-containing protein</fullName>
    </recommendedName>
</protein>
<dbReference type="GO" id="GO:0008270">
    <property type="term" value="F:zinc ion binding"/>
    <property type="evidence" value="ECO:0007669"/>
    <property type="project" value="InterPro"/>
</dbReference>
<keyword evidence="4" id="KW-1185">Reference proteome</keyword>
<organism evidence="2 4">
    <name type="scientific">Pyrrhoderma noxium</name>
    <dbReference type="NCBI Taxonomy" id="2282107"/>
    <lineage>
        <taxon>Eukaryota</taxon>
        <taxon>Fungi</taxon>
        <taxon>Dikarya</taxon>
        <taxon>Basidiomycota</taxon>
        <taxon>Agaricomycotina</taxon>
        <taxon>Agaricomycetes</taxon>
        <taxon>Hymenochaetales</taxon>
        <taxon>Hymenochaetaceae</taxon>
        <taxon>Pyrrhoderma</taxon>
    </lineage>
</organism>
<evidence type="ECO:0000313" key="3">
    <source>
        <dbReference type="EMBL" id="PAV23044.1"/>
    </source>
</evidence>
<dbReference type="EMBL" id="NBII01000001">
    <property type="protein sequence ID" value="PAV23043.1"/>
    <property type="molecule type" value="Genomic_DNA"/>
</dbReference>
<reference evidence="2" key="3">
    <citation type="submission" date="2017-05" db="EMBL/GenBank/DDBJ databases">
        <authorList>
            <person name="Chung C.-L."/>
            <person name="Lee J.T."/>
            <person name="Akiba M."/>
            <person name="Lee H.-H."/>
            <person name="Kuo T.-H."/>
            <person name="Liu D."/>
            <person name="Ke H.-M."/>
            <person name="Yokoi T."/>
            <person name="Roa M.B."/>
            <person name="Lu M.J."/>
            <person name="Chang Y.-Y."/>
            <person name="Ann P.-J."/>
            <person name="Tsai J.-N."/>
            <person name="Chen C.-Y."/>
            <person name="Tzean S.-S."/>
            <person name="Ota Y."/>
            <person name="Hattori T."/>
            <person name="Sahashi N."/>
            <person name="Liou R.-F."/>
            <person name="Kikuchi T."/>
            <person name="Tsai I.J."/>
        </authorList>
    </citation>
    <scope>NUCLEOTIDE SEQUENCE</scope>
    <source>
        <strain evidence="2">FFPRI411160</strain>
    </source>
</reference>
<comment type="caution">
    <text evidence="2">The sequence shown here is derived from an EMBL/GenBank/DDBJ whole genome shotgun (WGS) entry which is preliminary data.</text>
</comment>
<evidence type="ECO:0000313" key="2">
    <source>
        <dbReference type="EMBL" id="PAV23043.1"/>
    </source>
</evidence>
<feature type="domain" description="Zn(2)-C6 fungal-type" evidence="1">
    <location>
        <begin position="32"/>
        <end position="64"/>
    </location>
</feature>
<evidence type="ECO:0000313" key="4">
    <source>
        <dbReference type="Proteomes" id="UP000217199"/>
    </source>
</evidence>
<dbReference type="Proteomes" id="UP000217199">
    <property type="component" value="Unassembled WGS sequence"/>
</dbReference>
<dbReference type="EMBL" id="NBII01000001">
    <property type="protein sequence ID" value="PAV23044.1"/>
    <property type="molecule type" value="Genomic_DNA"/>
</dbReference>
<gene>
    <name evidence="2" type="ORF">PNOK_0011000</name>
    <name evidence="3" type="ORF">PNOK_0011100</name>
</gene>